<name>E2BQT1_HARSA</name>
<feature type="compositionally biased region" description="Acidic residues" evidence="1">
    <location>
        <begin position="200"/>
        <end position="216"/>
    </location>
</feature>
<feature type="region of interest" description="Disordered" evidence="1">
    <location>
        <begin position="145"/>
        <end position="172"/>
    </location>
</feature>
<feature type="compositionally biased region" description="Basic and acidic residues" evidence="1">
    <location>
        <begin position="153"/>
        <end position="172"/>
    </location>
</feature>
<protein>
    <submittedName>
        <fullName evidence="2">Uncharacterized protein</fullName>
    </submittedName>
</protein>
<accession>E2BQT1</accession>
<dbReference type="InParanoid" id="E2BQT1"/>
<dbReference type="EMBL" id="GL449799">
    <property type="protein sequence ID" value="EFN81956.1"/>
    <property type="molecule type" value="Genomic_DNA"/>
</dbReference>
<feature type="compositionally biased region" description="Basic and acidic residues" evidence="1">
    <location>
        <begin position="52"/>
        <end position="66"/>
    </location>
</feature>
<dbReference type="Proteomes" id="UP000008237">
    <property type="component" value="Unassembled WGS sequence"/>
</dbReference>
<reference evidence="2 3" key="1">
    <citation type="journal article" date="2010" name="Science">
        <title>Genomic comparison of the ants Camponotus floridanus and Harpegnathos saltator.</title>
        <authorList>
            <person name="Bonasio R."/>
            <person name="Zhang G."/>
            <person name="Ye C."/>
            <person name="Mutti N.S."/>
            <person name="Fang X."/>
            <person name="Qin N."/>
            <person name="Donahue G."/>
            <person name="Yang P."/>
            <person name="Li Q."/>
            <person name="Li C."/>
            <person name="Zhang P."/>
            <person name="Huang Z."/>
            <person name="Berger S.L."/>
            <person name="Reinberg D."/>
            <person name="Wang J."/>
            <person name="Liebig J."/>
        </authorList>
    </citation>
    <scope>NUCLEOTIDE SEQUENCE [LARGE SCALE GENOMIC DNA]</scope>
    <source>
        <strain evidence="2 3">R22 G/1</strain>
    </source>
</reference>
<keyword evidence="3" id="KW-1185">Reference proteome</keyword>
<sequence length="662" mass="73640">MLKKWVLATESLPAQTNKLSRNSEYSPAMEIWRVRLPEYARDDDYGDEEEDVSRLEAENSVSRRADGSSAENNKGTSPYAVPSEFVPLLSPFMQIERLIFSSAGASCQRVSRETTDRNVTRHAYPEGIAPVAESAALLAGTWGFREDDDATDGEEKSSMPSRSEKVAGKSDVSCKDTKVTSEAICEALQGLDRCCEAAGEDETDYQERDDAEEDEGGERASARCGSSLSSDEIEREDQGAADTTDPLLAHELLVPYSCMPRPRLSRAIGEDAEYTITALPRRPRSPVRCGRVIVASIGVIQFGVSTDYAHFDRLHFVHQLPFPRHILPGRFDLRPRTAELLKRRGVARARRYLWETKVRISQSVKQLSTGDVDRDSIICTLLLQALCEQVTLTAAGANTATDVRTFVNAAIIWALADLRILDLNTLDTRERSMLVELGVEFSARPEFDLSVSTQLPSPWTPVNPAHHRGAVKSYANVRQRINERLPDEPEYARSIYVPDLTCCHIKEVSNGPYVARKRKSKLLSGPSGIDRELDELLAQLLSFSASLYDNDKTPEDFSLKFALIGPPRYYCKNDNLKKQEEYISAIYIDNARPRPVAEPAPRANGSPLKSVNVTQEVISIVADCKQGTRGDQQESLTKAVLPSENMNNENCSVRWLNMMGKG</sequence>
<dbReference type="AlphaFoldDB" id="E2BQT1"/>
<feature type="region of interest" description="Disordered" evidence="1">
    <location>
        <begin position="200"/>
        <end position="244"/>
    </location>
</feature>
<organism evidence="3">
    <name type="scientific">Harpegnathos saltator</name>
    <name type="common">Jerdon's jumping ant</name>
    <dbReference type="NCBI Taxonomy" id="610380"/>
    <lineage>
        <taxon>Eukaryota</taxon>
        <taxon>Metazoa</taxon>
        <taxon>Ecdysozoa</taxon>
        <taxon>Arthropoda</taxon>
        <taxon>Hexapoda</taxon>
        <taxon>Insecta</taxon>
        <taxon>Pterygota</taxon>
        <taxon>Neoptera</taxon>
        <taxon>Endopterygota</taxon>
        <taxon>Hymenoptera</taxon>
        <taxon>Apocrita</taxon>
        <taxon>Aculeata</taxon>
        <taxon>Formicoidea</taxon>
        <taxon>Formicidae</taxon>
        <taxon>Ponerinae</taxon>
        <taxon>Ponerini</taxon>
        <taxon>Harpegnathos</taxon>
    </lineage>
</organism>
<proteinExistence type="predicted"/>
<feature type="region of interest" description="Disordered" evidence="1">
    <location>
        <begin position="43"/>
        <end position="78"/>
    </location>
</feature>
<evidence type="ECO:0000313" key="2">
    <source>
        <dbReference type="EMBL" id="EFN81956.1"/>
    </source>
</evidence>
<evidence type="ECO:0000256" key="1">
    <source>
        <dbReference type="SAM" id="MobiDB-lite"/>
    </source>
</evidence>
<evidence type="ECO:0000313" key="3">
    <source>
        <dbReference type="Proteomes" id="UP000008237"/>
    </source>
</evidence>
<gene>
    <name evidence="2" type="ORF">EAI_11663</name>
</gene>